<proteinExistence type="predicted"/>
<organism evidence="1">
    <name type="scientific">marine metagenome</name>
    <dbReference type="NCBI Taxonomy" id="408172"/>
    <lineage>
        <taxon>unclassified sequences</taxon>
        <taxon>metagenomes</taxon>
        <taxon>ecological metagenomes</taxon>
    </lineage>
</organism>
<accession>A0A381SMX0</accession>
<gene>
    <name evidence="1" type="ORF">METZ01_LOCUS57653</name>
</gene>
<reference evidence="1" key="1">
    <citation type="submission" date="2018-05" db="EMBL/GenBank/DDBJ databases">
        <authorList>
            <person name="Lanie J.A."/>
            <person name="Ng W.-L."/>
            <person name="Kazmierczak K.M."/>
            <person name="Andrzejewski T.M."/>
            <person name="Davidsen T.M."/>
            <person name="Wayne K.J."/>
            <person name="Tettelin H."/>
            <person name="Glass J.I."/>
            <person name="Rusch D."/>
            <person name="Podicherti R."/>
            <person name="Tsui H.-C.T."/>
            <person name="Winkler M.E."/>
        </authorList>
    </citation>
    <scope>NUCLEOTIDE SEQUENCE</scope>
</reference>
<dbReference type="AlphaFoldDB" id="A0A381SMX0"/>
<name>A0A381SMX0_9ZZZZ</name>
<dbReference type="EMBL" id="UINC01003266">
    <property type="protein sequence ID" value="SVA04799.1"/>
    <property type="molecule type" value="Genomic_DNA"/>
</dbReference>
<sequence length="24" mass="2755">MLLDPEILTEELISAINNKTQKQL</sequence>
<evidence type="ECO:0000313" key="1">
    <source>
        <dbReference type="EMBL" id="SVA04799.1"/>
    </source>
</evidence>
<protein>
    <submittedName>
        <fullName evidence="1">Uncharacterized protein</fullName>
    </submittedName>
</protein>